<dbReference type="AlphaFoldDB" id="A0A098E0Q3"/>
<dbReference type="EMBL" id="HG970334">
    <property type="status" value="NOT_ANNOTATED_CDS"/>
    <property type="molecule type" value="Genomic_DNA"/>
</dbReference>
<organism evidence="2">
    <name type="scientific">Gibberella zeae (strain ATCC MYA-4620 / CBS 123657 / FGSC 9075 / NRRL 31084 / PH-1)</name>
    <name type="common">Wheat head blight fungus</name>
    <name type="synonym">Fusarium graminearum</name>
    <dbReference type="NCBI Taxonomy" id="229533"/>
    <lineage>
        <taxon>Eukaryota</taxon>
        <taxon>Fungi</taxon>
        <taxon>Dikarya</taxon>
        <taxon>Ascomycota</taxon>
        <taxon>Pezizomycotina</taxon>
        <taxon>Sordariomycetes</taxon>
        <taxon>Hypocreomycetidae</taxon>
        <taxon>Hypocreales</taxon>
        <taxon>Nectriaceae</taxon>
        <taxon>Fusarium</taxon>
    </lineage>
</organism>
<accession>A0A0E0SL69</accession>
<evidence type="ECO:0000256" key="1">
    <source>
        <dbReference type="SAM" id="MobiDB-lite"/>
    </source>
</evidence>
<proteinExistence type="predicted"/>
<feature type="compositionally biased region" description="Basic and acidic residues" evidence="1">
    <location>
        <begin position="341"/>
        <end position="364"/>
    </location>
</feature>
<reference evidence="2" key="2">
    <citation type="journal article" date="2010" name="Nature">
        <title>Comparative genomics reveals mobile pathogenicity chromosomes in Fusarium.</title>
        <authorList>
            <person name="Ma L.J."/>
            <person name="van der Does H.C."/>
            <person name="Borkovich K.A."/>
            <person name="Coleman J.J."/>
            <person name="Daboussi M.J."/>
            <person name="Di Pietro A."/>
            <person name="Dufresne M."/>
            <person name="Freitag M."/>
            <person name="Grabherr M."/>
            <person name="Henrissat B."/>
            <person name="Houterman P.M."/>
            <person name="Kang S."/>
            <person name="Shim W.B."/>
            <person name="Woloshuk C."/>
            <person name="Xie X."/>
            <person name="Xu J.R."/>
            <person name="Antoniw J."/>
            <person name="Baker S.E."/>
            <person name="Bluhm B.H."/>
            <person name="Breakspear A."/>
            <person name="Brown D.W."/>
            <person name="Butchko R.A."/>
            <person name="Chapman S."/>
            <person name="Coulson R."/>
            <person name="Coutinho P.M."/>
            <person name="Danchin E.G."/>
            <person name="Diener A."/>
            <person name="Gale L.R."/>
            <person name="Gardiner D.M."/>
            <person name="Goff S."/>
            <person name="Hammond-Kosack K.E."/>
            <person name="Hilburn K."/>
            <person name="Hua-Van A."/>
            <person name="Jonkers W."/>
            <person name="Kazan K."/>
            <person name="Kodira C.D."/>
            <person name="Koehrsen M."/>
            <person name="Kumar L."/>
            <person name="Lee Y.H."/>
            <person name="Li L."/>
            <person name="Manners J.M."/>
            <person name="Miranda-Saavedra D."/>
            <person name="Mukherjee M."/>
            <person name="Park G."/>
            <person name="Park J."/>
            <person name="Park S.Y."/>
            <person name="Proctor R.H."/>
            <person name="Regev A."/>
            <person name="Ruiz-Roldan M.C."/>
            <person name="Sain D."/>
            <person name="Sakthikumar S."/>
            <person name="Sykes S."/>
            <person name="Schwartz D.C."/>
            <person name="Turgeon B.G."/>
            <person name="Wapinski I."/>
            <person name="Yoder O."/>
            <person name="Young S."/>
            <person name="Zeng Q."/>
            <person name="Zhou S."/>
            <person name="Galagan J."/>
            <person name="Cuomo C.A."/>
            <person name="Kistler H.C."/>
            <person name="Rep M."/>
        </authorList>
    </citation>
    <scope>GENOME REANNOTATION</scope>
    <source>
        <strain evidence="2">PH-1 / ATCC MYA-4620 / FGSC 9075 / NRRL 31084</strain>
    </source>
</reference>
<reference evidence="2" key="1">
    <citation type="journal article" date="2007" name="Science">
        <title>The Fusarium graminearum genome reveals a link between localized polymorphism and pathogen specialization.</title>
        <authorList>
            <person name="Cuomo C.A."/>
            <person name="Gueldener U."/>
            <person name="Xu J.-R."/>
            <person name="Trail F."/>
            <person name="Turgeon B.G."/>
            <person name="Di Pietro A."/>
            <person name="Walton J.D."/>
            <person name="Ma L.-J."/>
            <person name="Baker S.E."/>
            <person name="Rep M."/>
            <person name="Adam G."/>
            <person name="Antoniw J."/>
            <person name="Baldwin T."/>
            <person name="Calvo S.E."/>
            <person name="Chang Y.-L."/>
            <person name="DeCaprio D."/>
            <person name="Gale L.R."/>
            <person name="Gnerre S."/>
            <person name="Goswami R.S."/>
            <person name="Hammond-Kosack K."/>
            <person name="Harris L.J."/>
            <person name="Hilburn K."/>
            <person name="Kennell J.C."/>
            <person name="Kroken S."/>
            <person name="Magnuson J.K."/>
            <person name="Mannhaupt G."/>
            <person name="Mauceli E.W."/>
            <person name="Mewes H.-W."/>
            <person name="Mitterbauer R."/>
            <person name="Muehlbauer G."/>
            <person name="Muensterkoetter M."/>
            <person name="Nelson D."/>
            <person name="O'Donnell K."/>
            <person name="Ouellet T."/>
            <person name="Qi W."/>
            <person name="Quesneville H."/>
            <person name="Roncero M.I.G."/>
            <person name="Seong K.-Y."/>
            <person name="Tetko I.V."/>
            <person name="Urban M."/>
            <person name="Waalwijk C."/>
            <person name="Ward T.J."/>
            <person name="Yao J."/>
            <person name="Birren B.W."/>
            <person name="Kistler H.C."/>
        </authorList>
    </citation>
    <scope>NUCLEOTIDE SEQUENCE [LARGE SCALE GENOMIC DNA]</scope>
    <source>
        <strain evidence="2">PH-1 / ATCC MYA-4620 / FGSC 9075 / NRRL 31084</strain>
    </source>
</reference>
<sequence>MPCRYPALRLGWTRWSYHAMSGFEIAGVVLGLFPIVCDAAKDLRGVVKDAQSWWQFQTSFDDFIARLYTERVYFDQAIVALLDPLQELSNQDLEVLRYNTNPSLWHDLRIQAMLANRIDPSHLSWFMRQLKDIIDALKELSNMLPFERAYQLDSTDLESTIFRLRISFSHKKDELLGTIKKRNEELRNYLSMSSQLHMSRSSLQTPTKDTSKLVRSLKKHQEQAESVFGGFKSQWICNCNLNSCHSCGISTEGSDMRLLLNGARNQHLKLEVVTQIEMQRLNELTSEPTTIPTQADLECLTQNSLRKRISKNMRKQGKSISRLVPSTLFSLSDPNSAKVNNKYDKGLERAPEKLKKRQQQEDSTKNSWSPKVQFSLPPEPVATPTTPTAVNRMDQAISDMCLTIETPSQESCLGFLKLSDAKLFLHLDTVNYPERHEMQTFEEFLSERYPRDFRLNLGLTVIMLILKLGPSWIPEKPLKSSLVILQTPGCPPQPFISHPSIHAALESTHTIEFQKEKEKGTFLALGIILLELLFRKSLEEQSFWATFTDNGKRHEFTDFAAASRWQKDAVYEYGEKVANAIGKCVNYTVDNSVNLRSAEFLKEVWEKVLRPIEETLACSSSVS</sequence>
<dbReference type="PANTHER" id="PTHR35186:SF4">
    <property type="entry name" value="PRION-INHIBITION AND PROPAGATION HELO DOMAIN-CONTAINING PROTEIN"/>
    <property type="match status" value="1"/>
</dbReference>
<reference evidence="2" key="3">
    <citation type="submission" date="2017-01" db="UniProtKB">
        <authorList>
            <consortium name="EnsemblFungi"/>
        </authorList>
    </citation>
    <scope>IDENTIFICATION</scope>
    <source>
        <strain evidence="2">PH-1 / ATCC MYA-4620 / FGSC 9075 / NRRL 31084</strain>
    </source>
</reference>
<dbReference type="EnsemblFungi" id="CEF87182">
    <property type="protein sequence ID" value="CEF87182"/>
    <property type="gene ID" value="FGRRES_17562"/>
</dbReference>
<dbReference type="PANTHER" id="PTHR35186">
    <property type="entry name" value="ANK_REP_REGION DOMAIN-CONTAINING PROTEIN"/>
    <property type="match status" value="1"/>
</dbReference>
<evidence type="ECO:0000313" key="2">
    <source>
        <dbReference type="EnsemblFungi" id="CEF87182"/>
    </source>
</evidence>
<protein>
    <submittedName>
        <fullName evidence="2">Uncharacterized protein</fullName>
    </submittedName>
</protein>
<feature type="region of interest" description="Disordered" evidence="1">
    <location>
        <begin position="339"/>
        <end position="387"/>
    </location>
</feature>
<name>A0A098E0Q3_GIBZE</name>
<accession>A0A098E0Q3</accession>